<evidence type="ECO:0000313" key="3">
    <source>
        <dbReference type="Proteomes" id="UP000732619"/>
    </source>
</evidence>
<comment type="caution">
    <text evidence="2">The sequence shown here is derived from an EMBL/GenBank/DDBJ whole genome shotgun (WGS) entry which is preliminary data.</text>
</comment>
<keyword evidence="1" id="KW-0472">Membrane</keyword>
<accession>A0A8T3VUV7</accession>
<sequence>MKINNENNQFKKDKKYGKDTLKRELANDEKGNFAIVIASLILIGFLILSIVVLNTAINHEDENNEIISSNNFQDIVNDYIRNIPLIEHEGLEELSEEVIKNKRPCLDSKSDLKEIIDEKLSVKNRQYYENHNIQINSSLIAIENTSNPFSYKFKTHIHCIKGEYSFERIVSSDVSCIGLKDPLPILYLKGYSGLSYNDSSYNYGNSLSEFLRDEGVENYSFYENASSPLIIKKCPYDPYKHHGDENGKIMKNCRDNGYYHESRDGSCFLCRLEGKGGCEHYGFETFVNPQKTNETGRVSSCGADHVIFSNDIYPGVEVIYNSEEGLNEILYLDPHGHKVKYGMSEF</sequence>
<dbReference type="EMBL" id="SUTG01000003">
    <property type="protein sequence ID" value="MBE6511735.1"/>
    <property type="molecule type" value="Genomic_DNA"/>
</dbReference>
<organism evidence="2 3">
    <name type="scientific">Methanobrevibacter olleyae</name>
    <dbReference type="NCBI Taxonomy" id="294671"/>
    <lineage>
        <taxon>Archaea</taxon>
        <taxon>Methanobacteriati</taxon>
        <taxon>Methanobacteriota</taxon>
        <taxon>Methanomada group</taxon>
        <taxon>Methanobacteria</taxon>
        <taxon>Methanobacteriales</taxon>
        <taxon>Methanobacteriaceae</taxon>
        <taxon>Methanobrevibacter</taxon>
    </lineage>
</organism>
<dbReference type="AlphaFoldDB" id="A0A8T3VUV7"/>
<dbReference type="Proteomes" id="UP000732619">
    <property type="component" value="Unassembled WGS sequence"/>
</dbReference>
<evidence type="ECO:0000256" key="1">
    <source>
        <dbReference type="SAM" id="Phobius"/>
    </source>
</evidence>
<reference evidence="2" key="1">
    <citation type="submission" date="2019-04" db="EMBL/GenBank/DDBJ databases">
        <title>Evolution of Biomass-Degrading Anaerobic Consortia Revealed by Metagenomics.</title>
        <authorList>
            <person name="Peng X."/>
        </authorList>
    </citation>
    <scope>NUCLEOTIDE SEQUENCE</scope>
    <source>
        <strain evidence="2">SIG14</strain>
    </source>
</reference>
<name>A0A8T3VUV7_METOL</name>
<proteinExistence type="predicted"/>
<keyword evidence="1" id="KW-1133">Transmembrane helix</keyword>
<keyword evidence="1" id="KW-0812">Transmembrane</keyword>
<gene>
    <name evidence="2" type="ORF">E7Z75_01100</name>
</gene>
<feature type="transmembrane region" description="Helical" evidence="1">
    <location>
        <begin position="32"/>
        <end position="53"/>
    </location>
</feature>
<evidence type="ECO:0000313" key="2">
    <source>
        <dbReference type="EMBL" id="MBE6511735.1"/>
    </source>
</evidence>
<protein>
    <submittedName>
        <fullName evidence="2">Uncharacterized protein</fullName>
    </submittedName>
</protein>